<keyword evidence="2" id="KW-1185">Reference proteome</keyword>
<dbReference type="RefSeq" id="WP_191187671.1">
    <property type="nucleotide sequence ID" value="NZ_JACWMY010000002.1"/>
</dbReference>
<reference evidence="1 2" key="1">
    <citation type="submission" date="2020-09" db="EMBL/GenBank/DDBJ databases">
        <title>Novel species of Mucilaginibacter isolated from a glacier on the Tibetan Plateau.</title>
        <authorList>
            <person name="Liu Q."/>
            <person name="Xin Y.-H."/>
        </authorList>
    </citation>
    <scope>NUCLEOTIDE SEQUENCE [LARGE SCALE GENOMIC DNA]</scope>
    <source>
        <strain evidence="1 2">ZT4R22</strain>
    </source>
</reference>
<dbReference type="EMBL" id="JACWMY010000002">
    <property type="protein sequence ID" value="MBD1362996.1"/>
    <property type="molecule type" value="Genomic_DNA"/>
</dbReference>
<keyword evidence="1" id="KW-0067">ATP-binding</keyword>
<accession>A0ABR7WKZ2</accession>
<comment type="caution">
    <text evidence="1">The sequence shown here is derived from an EMBL/GenBank/DDBJ whole genome shotgun (WGS) entry which is preliminary data.</text>
</comment>
<evidence type="ECO:0000313" key="2">
    <source>
        <dbReference type="Proteomes" id="UP000606600"/>
    </source>
</evidence>
<name>A0ABR7WKZ2_9SPHI</name>
<evidence type="ECO:0000313" key="1">
    <source>
        <dbReference type="EMBL" id="MBD1362996.1"/>
    </source>
</evidence>
<proteinExistence type="predicted"/>
<dbReference type="SUPFAM" id="SSF55874">
    <property type="entry name" value="ATPase domain of HSP90 chaperone/DNA topoisomerase II/histidine kinase"/>
    <property type="match status" value="1"/>
</dbReference>
<dbReference type="Gene3D" id="3.30.565.10">
    <property type="entry name" value="Histidine kinase-like ATPase, C-terminal domain"/>
    <property type="match status" value="1"/>
</dbReference>
<keyword evidence="1" id="KW-0547">Nucleotide-binding</keyword>
<protein>
    <submittedName>
        <fullName evidence="1">ATP-binding protein</fullName>
    </submittedName>
</protein>
<sequence>MSDTELPDDVGAETIPPKPAALIETFRAIGYNLASAIADIIDNSISADAGNIMVNFQWEEEKSFVTIIDDGRGMTEEEMIEALRPGTSNPLSDRRPSDLGRFGLGLKTASFSQCRRLTVISKAAGGSEPAYRGWDLDYVVSKDVWQIIRYLSKPELAAELGARASGTIIFWEKLDRIIFGQNKQLISKTKFWEAVREVEKHLSMVFHRFIEKKKITLSVNGNPVQPWNPFLIEEPATQSFPEEIYDNGQISIKGFVLPHVSKISPEKFKTAGGTAGWTAQQGFYIYRNDRILVAGDWLDLFRKDDFTRLARIMVEIDSSLDFSWQIDIRKSKAQPPKMFMEKLKRYGAEIRKNAVEVYRYRGKQKQRKMGRSSFEFAWITAEEQGREVFKINRKHPSYRIVRDQLGKNARDFERLISLLEMTLPVQSIVFNENLYADQPAPPPVDDQAVAEMMKAVYNKLISEGFSPQKAKEELYFIDPFSNYPHLTEQLT</sequence>
<dbReference type="Proteomes" id="UP000606600">
    <property type="component" value="Unassembled WGS sequence"/>
</dbReference>
<dbReference type="InterPro" id="IPR036890">
    <property type="entry name" value="HATPase_C_sf"/>
</dbReference>
<dbReference type="GO" id="GO:0005524">
    <property type="term" value="F:ATP binding"/>
    <property type="evidence" value="ECO:0007669"/>
    <property type="project" value="UniProtKB-KW"/>
</dbReference>
<dbReference type="Pfam" id="PF13589">
    <property type="entry name" value="HATPase_c_3"/>
    <property type="match status" value="1"/>
</dbReference>
<gene>
    <name evidence="1" type="ORF">IDJ77_04160</name>
</gene>
<organism evidence="1 2">
    <name type="scientific">Mucilaginibacter pankratovii</name>
    <dbReference type="NCBI Taxonomy" id="2772110"/>
    <lineage>
        <taxon>Bacteria</taxon>
        <taxon>Pseudomonadati</taxon>
        <taxon>Bacteroidota</taxon>
        <taxon>Sphingobacteriia</taxon>
        <taxon>Sphingobacteriales</taxon>
        <taxon>Sphingobacteriaceae</taxon>
        <taxon>Mucilaginibacter</taxon>
    </lineage>
</organism>